<evidence type="ECO:0008006" key="3">
    <source>
        <dbReference type="Google" id="ProtNLM"/>
    </source>
</evidence>
<proteinExistence type="predicted"/>
<accession>A0ABZ3C9J0</accession>
<organism evidence="1 2">
    <name type="scientific">Propioniciclava soli</name>
    <dbReference type="NCBI Taxonomy" id="2775081"/>
    <lineage>
        <taxon>Bacteria</taxon>
        <taxon>Bacillati</taxon>
        <taxon>Actinomycetota</taxon>
        <taxon>Actinomycetes</taxon>
        <taxon>Propionibacteriales</taxon>
        <taxon>Propionibacteriaceae</taxon>
        <taxon>Propioniciclava</taxon>
    </lineage>
</organism>
<gene>
    <name evidence="1" type="ORF">PCC79_01225</name>
</gene>
<sequence>MNAENRPGSSFAEVLTAAVQSRGLSLERLRSRLDEMGVPVSIATLSYWQSGRSLPTRARSYHTLVALEDILELPSGHLTRHTHTADGRTRRELFPWQSVMPVGELVTQIIADLGIDMQGQLARVSMVDRLTINADRTEAMQEGRILWRADRNGLHRWPLVFEQDADGDSGVPTLEATFGCRVGEVVEVPERHLIVAEMLAPRVVQRGEHVLSEYRVLFAPTSAPSFRLTRSSMDPVRTVALCTRFDPHELPRRVRGGYSATMGAEPTEFTDLELTDNEAQFVRADTSPGVHAMTWEWD</sequence>
<name>A0ABZ3C9J0_9ACTN</name>
<protein>
    <recommendedName>
        <fullName evidence="3">XRE family transcriptional regulator</fullName>
    </recommendedName>
</protein>
<dbReference type="Proteomes" id="UP001434337">
    <property type="component" value="Chromosome"/>
</dbReference>
<dbReference type="EMBL" id="CP115965">
    <property type="protein sequence ID" value="WZW98862.1"/>
    <property type="molecule type" value="Genomic_DNA"/>
</dbReference>
<keyword evidence="2" id="KW-1185">Reference proteome</keyword>
<evidence type="ECO:0000313" key="2">
    <source>
        <dbReference type="Proteomes" id="UP001434337"/>
    </source>
</evidence>
<evidence type="ECO:0000313" key="1">
    <source>
        <dbReference type="EMBL" id="WZW98862.1"/>
    </source>
</evidence>
<reference evidence="1 2" key="1">
    <citation type="journal article" date="2023" name="Environ Microbiome">
        <title>A coral-associated actinobacterium mitigates coral bleaching under heat stress.</title>
        <authorList>
            <person name="Li J."/>
            <person name="Zou Y."/>
            <person name="Li Q."/>
            <person name="Zhang J."/>
            <person name="Bourne D.G."/>
            <person name="Lyu Y."/>
            <person name="Liu C."/>
            <person name="Zhang S."/>
        </authorList>
    </citation>
    <scope>NUCLEOTIDE SEQUENCE [LARGE SCALE GENOMIC DNA]</scope>
    <source>
        <strain evidence="1 2">SCSIO 13291</strain>
    </source>
</reference>
<dbReference type="RefSeq" id="WP_232548740.1">
    <property type="nucleotide sequence ID" value="NZ_CP115965.1"/>
</dbReference>